<organism evidence="1 2">
    <name type="scientific">Anaerotruncus colihominis</name>
    <dbReference type="NCBI Taxonomy" id="169435"/>
    <lineage>
        <taxon>Bacteria</taxon>
        <taxon>Bacillati</taxon>
        <taxon>Bacillota</taxon>
        <taxon>Clostridia</taxon>
        <taxon>Eubacteriales</taxon>
        <taxon>Oscillospiraceae</taxon>
        <taxon>Anaerotruncus</taxon>
    </lineage>
</organism>
<comment type="caution">
    <text evidence="1">The sequence shown here is derived from an EMBL/GenBank/DDBJ whole genome shotgun (WGS) entry which is preliminary data.</text>
</comment>
<proteinExistence type="predicted"/>
<dbReference type="RefSeq" id="WP_087300698.1">
    <property type="nucleotide sequence ID" value="NZ_NFKP01000007.1"/>
</dbReference>
<accession>A0A1Y4MXF5</accession>
<evidence type="ECO:0000313" key="2">
    <source>
        <dbReference type="Proteomes" id="UP000196386"/>
    </source>
</evidence>
<gene>
    <name evidence="1" type="ORF">B5F11_07780</name>
</gene>
<sequence length="102" mass="11461">MEDKIYKITLADGTVLENLTLNGNNFISGENIEASTFEMNCSPVIVSDGTTEEIHENMELVQVSVVEGKTWFVLRDISEDELEQAKIKADIEYIAMMSDIEL</sequence>
<reference evidence="2" key="1">
    <citation type="submission" date="2017-04" db="EMBL/GenBank/DDBJ databases">
        <title>Function of individual gut microbiota members based on whole genome sequencing of pure cultures obtained from chicken caecum.</title>
        <authorList>
            <person name="Medvecky M."/>
            <person name="Cejkova D."/>
            <person name="Polansky O."/>
            <person name="Karasova D."/>
            <person name="Kubasova T."/>
            <person name="Cizek A."/>
            <person name="Rychlik I."/>
        </authorList>
    </citation>
    <scope>NUCLEOTIDE SEQUENCE [LARGE SCALE GENOMIC DNA]</scope>
    <source>
        <strain evidence="2">An175</strain>
    </source>
</reference>
<name>A0A1Y4MXF5_9FIRM</name>
<dbReference type="EMBL" id="NFKP01000007">
    <property type="protein sequence ID" value="OUP69874.1"/>
    <property type="molecule type" value="Genomic_DNA"/>
</dbReference>
<protein>
    <submittedName>
        <fullName evidence="1">Uncharacterized protein</fullName>
    </submittedName>
</protein>
<dbReference type="Proteomes" id="UP000196386">
    <property type="component" value="Unassembled WGS sequence"/>
</dbReference>
<dbReference type="AlphaFoldDB" id="A0A1Y4MXF5"/>
<evidence type="ECO:0000313" key="1">
    <source>
        <dbReference type="EMBL" id="OUP69874.1"/>
    </source>
</evidence>